<sequence length="110" mass="12262">MEEKWSLYFVRHRASPSRPSEPFSSESPKVASGSEIDSFRWEVGSAFALPCKVQGYPIPEFSESPKVAEDARGNILIKRALSGFALTCRVQGFPVPSFRYATPLSTCWSK</sequence>
<evidence type="ECO:0000313" key="4">
    <source>
        <dbReference type="Proteomes" id="UP001292094"/>
    </source>
</evidence>
<protein>
    <recommendedName>
        <fullName evidence="2">Ig-like domain-containing protein</fullName>
    </recommendedName>
</protein>
<accession>A0AAE1PUU3</accession>
<comment type="caution">
    <text evidence="3">The sequence shown here is derived from an EMBL/GenBank/DDBJ whole genome shotgun (WGS) entry which is preliminary data.</text>
</comment>
<feature type="compositionally biased region" description="Low complexity" evidence="1">
    <location>
        <begin position="16"/>
        <end position="28"/>
    </location>
</feature>
<proteinExistence type="predicted"/>
<reference evidence="3" key="1">
    <citation type="submission" date="2023-11" db="EMBL/GenBank/DDBJ databases">
        <title>Genome assemblies of two species of porcelain crab, Petrolisthes cinctipes and Petrolisthes manimaculis (Anomura: Porcellanidae).</title>
        <authorList>
            <person name="Angst P."/>
        </authorList>
    </citation>
    <scope>NUCLEOTIDE SEQUENCE</scope>
    <source>
        <strain evidence="3">PB745_02</strain>
        <tissue evidence="3">Gill</tissue>
    </source>
</reference>
<evidence type="ECO:0000256" key="1">
    <source>
        <dbReference type="SAM" id="MobiDB-lite"/>
    </source>
</evidence>
<dbReference type="EMBL" id="JAWZYT010001191">
    <property type="protein sequence ID" value="KAK4314724.1"/>
    <property type="molecule type" value="Genomic_DNA"/>
</dbReference>
<dbReference type="AlphaFoldDB" id="A0AAE1PUU3"/>
<dbReference type="PROSITE" id="PS50835">
    <property type="entry name" value="IG_LIKE"/>
    <property type="match status" value="1"/>
</dbReference>
<dbReference type="Proteomes" id="UP001292094">
    <property type="component" value="Unassembled WGS sequence"/>
</dbReference>
<evidence type="ECO:0000313" key="3">
    <source>
        <dbReference type="EMBL" id="KAK4314724.1"/>
    </source>
</evidence>
<organism evidence="3 4">
    <name type="scientific">Petrolisthes manimaculis</name>
    <dbReference type="NCBI Taxonomy" id="1843537"/>
    <lineage>
        <taxon>Eukaryota</taxon>
        <taxon>Metazoa</taxon>
        <taxon>Ecdysozoa</taxon>
        <taxon>Arthropoda</taxon>
        <taxon>Crustacea</taxon>
        <taxon>Multicrustacea</taxon>
        <taxon>Malacostraca</taxon>
        <taxon>Eumalacostraca</taxon>
        <taxon>Eucarida</taxon>
        <taxon>Decapoda</taxon>
        <taxon>Pleocyemata</taxon>
        <taxon>Anomura</taxon>
        <taxon>Galatheoidea</taxon>
        <taxon>Porcellanidae</taxon>
        <taxon>Petrolisthes</taxon>
    </lineage>
</organism>
<name>A0AAE1PUU3_9EUCA</name>
<evidence type="ECO:0000259" key="2">
    <source>
        <dbReference type="PROSITE" id="PS50835"/>
    </source>
</evidence>
<feature type="region of interest" description="Disordered" evidence="1">
    <location>
        <begin position="12"/>
        <end position="31"/>
    </location>
</feature>
<gene>
    <name evidence="3" type="ORF">Pmani_014005</name>
</gene>
<dbReference type="InterPro" id="IPR007110">
    <property type="entry name" value="Ig-like_dom"/>
</dbReference>
<keyword evidence="4" id="KW-1185">Reference proteome</keyword>
<feature type="domain" description="Ig-like" evidence="2">
    <location>
        <begin position="59"/>
        <end position="110"/>
    </location>
</feature>